<protein>
    <submittedName>
        <fullName evidence="1">Uncharacterized protein</fullName>
    </submittedName>
</protein>
<keyword evidence="2" id="KW-1185">Reference proteome</keyword>
<dbReference type="EnsemblMetazoa" id="XM_016809675.2">
    <property type="protein sequence ID" value="XP_016665164.1"/>
    <property type="gene ID" value="LOC107885906"/>
</dbReference>
<proteinExistence type="predicted"/>
<reference evidence="1" key="2">
    <citation type="submission" date="2022-06" db="UniProtKB">
        <authorList>
            <consortium name="EnsemblMetazoa"/>
        </authorList>
    </citation>
    <scope>IDENTIFICATION</scope>
</reference>
<dbReference type="AlphaFoldDB" id="A0A8R2D8E0"/>
<dbReference type="OrthoDB" id="6637657at2759"/>
<accession>A0A8R2D8E0</accession>
<dbReference type="KEGG" id="api:107885906"/>
<dbReference type="GeneID" id="107885906"/>
<sequence length="120" mass="12874">MTGLSAIPITGAALSAVHVMSSTRFAVHLKEAFETMESSLNKTHENYQKCSEMLDKTITATTVIKTTSFGFSLAGMIPGVGLALIPPRITESLAAMLVIRDGLSFWQNNGCQYATSDCNL</sequence>
<evidence type="ECO:0000313" key="2">
    <source>
        <dbReference type="Proteomes" id="UP000007819"/>
    </source>
</evidence>
<dbReference type="Proteomes" id="UP000007819">
    <property type="component" value="Chromosome X"/>
</dbReference>
<organism evidence="1 2">
    <name type="scientific">Acyrthosiphon pisum</name>
    <name type="common">Pea aphid</name>
    <dbReference type="NCBI Taxonomy" id="7029"/>
    <lineage>
        <taxon>Eukaryota</taxon>
        <taxon>Metazoa</taxon>
        <taxon>Ecdysozoa</taxon>
        <taxon>Arthropoda</taxon>
        <taxon>Hexapoda</taxon>
        <taxon>Insecta</taxon>
        <taxon>Pterygota</taxon>
        <taxon>Neoptera</taxon>
        <taxon>Paraneoptera</taxon>
        <taxon>Hemiptera</taxon>
        <taxon>Sternorrhyncha</taxon>
        <taxon>Aphidomorpha</taxon>
        <taxon>Aphidoidea</taxon>
        <taxon>Aphididae</taxon>
        <taxon>Macrosiphini</taxon>
        <taxon>Acyrthosiphon</taxon>
    </lineage>
</organism>
<reference evidence="2" key="1">
    <citation type="submission" date="2010-06" db="EMBL/GenBank/DDBJ databases">
        <authorList>
            <person name="Jiang H."/>
            <person name="Abraham K."/>
            <person name="Ali S."/>
            <person name="Alsbrooks S.L."/>
            <person name="Anim B.N."/>
            <person name="Anosike U.S."/>
            <person name="Attaway T."/>
            <person name="Bandaranaike D.P."/>
            <person name="Battles P.K."/>
            <person name="Bell S.N."/>
            <person name="Bell A.V."/>
            <person name="Beltran B."/>
            <person name="Bickham C."/>
            <person name="Bustamante Y."/>
            <person name="Caleb T."/>
            <person name="Canada A."/>
            <person name="Cardenas V."/>
            <person name="Carter K."/>
            <person name="Chacko J."/>
            <person name="Chandrabose M.N."/>
            <person name="Chavez D."/>
            <person name="Chavez A."/>
            <person name="Chen L."/>
            <person name="Chu H.-S."/>
            <person name="Claassen K.J."/>
            <person name="Cockrell R."/>
            <person name="Collins M."/>
            <person name="Cooper J.A."/>
            <person name="Cree A."/>
            <person name="Curry S.M."/>
            <person name="Da Y."/>
            <person name="Dao M.D."/>
            <person name="Das B."/>
            <person name="Davila M.-L."/>
            <person name="Davy-Carroll L."/>
            <person name="Denson S."/>
            <person name="Dinh H."/>
            <person name="Ebong V.E."/>
            <person name="Edwards J.R."/>
            <person name="Egan A."/>
            <person name="El-Daye J."/>
            <person name="Escobedo L."/>
            <person name="Fernandez S."/>
            <person name="Fernando P.R."/>
            <person name="Flagg N."/>
            <person name="Forbes L.D."/>
            <person name="Fowler R.G."/>
            <person name="Fu Q."/>
            <person name="Gabisi R.A."/>
            <person name="Ganer J."/>
            <person name="Garbino Pronczuk A."/>
            <person name="Garcia R.M."/>
            <person name="Garner T."/>
            <person name="Garrett T.E."/>
            <person name="Gonzalez D.A."/>
            <person name="Hamid H."/>
            <person name="Hawkins E.S."/>
            <person name="Hirani K."/>
            <person name="Hogues M.E."/>
            <person name="Hollins B."/>
            <person name="Hsiao C.-H."/>
            <person name="Jabil R."/>
            <person name="James M.L."/>
            <person name="Jhangiani S.N."/>
            <person name="Johnson B."/>
            <person name="Johnson Q."/>
            <person name="Joshi V."/>
            <person name="Kalu J.B."/>
            <person name="Kam C."/>
            <person name="Kashfia A."/>
            <person name="Keebler J."/>
            <person name="Kisamo H."/>
            <person name="Kovar C.L."/>
            <person name="Lago L.A."/>
            <person name="Lai C.-Y."/>
            <person name="Laidlaw J."/>
            <person name="Lara F."/>
            <person name="Le T.-K."/>
            <person name="Lee S.L."/>
            <person name="Legall F.H."/>
            <person name="Lemon S.J."/>
            <person name="Lewis L.R."/>
            <person name="Li B."/>
            <person name="Liu Y."/>
            <person name="Liu Y.-S."/>
            <person name="Lopez J."/>
            <person name="Lozado R.J."/>
            <person name="Lu J."/>
            <person name="Madu R.C."/>
            <person name="Maheshwari M."/>
            <person name="Maheshwari R."/>
            <person name="Malloy K."/>
            <person name="Martinez E."/>
            <person name="Mathew T."/>
            <person name="Mercado I.C."/>
            <person name="Mercado C."/>
            <person name="Meyer B."/>
            <person name="Montgomery K."/>
            <person name="Morgan M.B."/>
            <person name="Munidasa M."/>
            <person name="Nazareth L.V."/>
            <person name="Nelson J."/>
            <person name="Ng B.M."/>
            <person name="Nguyen N.B."/>
            <person name="Nguyen P.Q."/>
            <person name="Nguyen T."/>
            <person name="Obregon M."/>
            <person name="Okwuonu G.O."/>
            <person name="Onwere C.G."/>
            <person name="Orozco G."/>
            <person name="Parra A."/>
            <person name="Patel S."/>
            <person name="Patil S."/>
            <person name="Perez A."/>
            <person name="Perez Y."/>
            <person name="Pham C."/>
            <person name="Primus E.L."/>
            <person name="Pu L.-L."/>
            <person name="Puazo M."/>
            <person name="Qin X."/>
            <person name="Quiroz J.B."/>
            <person name="Reese J."/>
            <person name="Richards S."/>
            <person name="Rives C.M."/>
            <person name="Robberts R."/>
            <person name="Ruiz S.J."/>
            <person name="Ruiz M.J."/>
            <person name="Santibanez J."/>
            <person name="Schneider B.W."/>
            <person name="Sisson I."/>
            <person name="Smith M."/>
            <person name="Sodergren E."/>
            <person name="Song X.-Z."/>
            <person name="Song B.B."/>
            <person name="Summersgill H."/>
            <person name="Thelus R."/>
            <person name="Thornton R.D."/>
            <person name="Trejos Z.Y."/>
            <person name="Usmani K."/>
            <person name="Vattathil S."/>
            <person name="Villasana D."/>
            <person name="Walker D.L."/>
            <person name="Wang S."/>
            <person name="Wang K."/>
            <person name="White C.S."/>
            <person name="Williams A.C."/>
            <person name="Williamson J."/>
            <person name="Wilson K."/>
            <person name="Woghiren I.O."/>
            <person name="Woodworth J.R."/>
            <person name="Worley K.C."/>
            <person name="Wright R.A."/>
            <person name="Wu W."/>
            <person name="Young L."/>
            <person name="Zhang L."/>
            <person name="Zhang J."/>
            <person name="Zhu Y."/>
            <person name="Muzny D.M."/>
            <person name="Weinstock G."/>
            <person name="Gibbs R.A."/>
        </authorList>
    </citation>
    <scope>NUCLEOTIDE SEQUENCE [LARGE SCALE GENOMIC DNA]</scope>
    <source>
        <strain evidence="2">LSR1</strain>
    </source>
</reference>
<name>A0A8R2D8E0_ACYPI</name>
<dbReference type="RefSeq" id="XP_016665164.1">
    <property type="nucleotide sequence ID" value="XM_016809675.1"/>
</dbReference>
<evidence type="ECO:0000313" key="1">
    <source>
        <dbReference type="EnsemblMetazoa" id="XP_016665164.1"/>
    </source>
</evidence>